<dbReference type="Pfam" id="PF07730">
    <property type="entry name" value="HisKA_3"/>
    <property type="match status" value="1"/>
</dbReference>
<feature type="transmembrane region" description="Helical" evidence="10">
    <location>
        <begin position="125"/>
        <end position="147"/>
    </location>
</feature>
<dbReference type="Proteomes" id="UP000239494">
    <property type="component" value="Unassembled WGS sequence"/>
</dbReference>
<evidence type="ECO:0000313" key="14">
    <source>
        <dbReference type="Proteomes" id="UP000239494"/>
    </source>
</evidence>
<proteinExistence type="predicted"/>
<feature type="transmembrane region" description="Helical" evidence="10">
    <location>
        <begin position="45"/>
        <end position="60"/>
    </location>
</feature>
<feature type="coiled-coil region" evidence="9">
    <location>
        <begin position="153"/>
        <end position="180"/>
    </location>
</feature>
<dbReference type="SUPFAM" id="SSF55874">
    <property type="entry name" value="ATPase domain of HSP90 chaperone/DNA topoisomerase II/histidine kinase"/>
    <property type="match status" value="1"/>
</dbReference>
<dbReference type="Pfam" id="PF02518">
    <property type="entry name" value="HATPase_c"/>
    <property type="match status" value="1"/>
</dbReference>
<evidence type="ECO:0000256" key="9">
    <source>
        <dbReference type="SAM" id="Coils"/>
    </source>
</evidence>
<keyword evidence="6 13" id="KW-0418">Kinase</keyword>
<keyword evidence="3" id="KW-0597">Phosphoprotein</keyword>
<reference evidence="13 14" key="1">
    <citation type="submission" date="2018-03" db="EMBL/GenBank/DDBJ databases">
        <title>Genomic Encyclopedia of Archaeal and Bacterial Type Strains, Phase II (KMG-II): from individual species to whole genera.</title>
        <authorList>
            <person name="Goeker M."/>
        </authorList>
    </citation>
    <scope>NUCLEOTIDE SEQUENCE [LARGE SCALE GENOMIC DNA]</scope>
    <source>
        <strain evidence="13 14">DSM 44720</strain>
    </source>
</reference>
<sequence length="381" mass="40292">MRVGELVPRLDWWGGRVRSLLFDLALAAAVTTTALADARPAPPPALHIPVAVVTVVALVVRRKFPLVAFAVGVAGLFGGLHLMPLLIGIHAVASRYGPTVRTWVAAGVAFVAFVFGNGTDDLDEWQLLVLVSGLAVLAPALLGLWSFQRRTLLAALRDRAEHAERERDLLAERAVAEERRRIAREMHDVVAHRVSVIALQAGALSVTPGGERTAEVAEVIRKTSATALTELRDMLRVLRDDTLDSPSPAPALDGVGTLARDFRATGTDVDLDLPDPLPDAPGAVGRAAYRVVQEALTNAGKHAPGAPVRVALGAADGDLVVEVVNRVTGDHQASVPGSGYGLIGMRERVALAGGSVRSGRTAGGEYLVEARFPLRTDDENP</sequence>
<evidence type="ECO:0000259" key="12">
    <source>
        <dbReference type="Pfam" id="PF07730"/>
    </source>
</evidence>
<keyword evidence="4" id="KW-0808">Transferase</keyword>
<organism evidence="13 14">
    <name type="scientific">Umezawaea tangerina</name>
    <dbReference type="NCBI Taxonomy" id="84725"/>
    <lineage>
        <taxon>Bacteria</taxon>
        <taxon>Bacillati</taxon>
        <taxon>Actinomycetota</taxon>
        <taxon>Actinomycetes</taxon>
        <taxon>Pseudonocardiales</taxon>
        <taxon>Pseudonocardiaceae</taxon>
        <taxon>Umezawaea</taxon>
    </lineage>
</organism>
<evidence type="ECO:0000256" key="5">
    <source>
        <dbReference type="ARBA" id="ARBA00022741"/>
    </source>
</evidence>
<dbReference type="Gene3D" id="1.20.5.1930">
    <property type="match status" value="1"/>
</dbReference>
<dbReference type="RefSeq" id="WP_106189089.1">
    <property type="nucleotide sequence ID" value="NZ_PVTF01000006.1"/>
</dbReference>
<dbReference type="GO" id="GO:0016020">
    <property type="term" value="C:membrane"/>
    <property type="evidence" value="ECO:0007669"/>
    <property type="project" value="InterPro"/>
</dbReference>
<evidence type="ECO:0000256" key="3">
    <source>
        <dbReference type="ARBA" id="ARBA00022553"/>
    </source>
</evidence>
<dbReference type="Gene3D" id="3.30.565.10">
    <property type="entry name" value="Histidine kinase-like ATPase, C-terminal domain"/>
    <property type="match status" value="1"/>
</dbReference>
<keyword evidence="10" id="KW-0812">Transmembrane</keyword>
<dbReference type="AlphaFoldDB" id="A0A2T0T4F7"/>
<evidence type="ECO:0000256" key="1">
    <source>
        <dbReference type="ARBA" id="ARBA00000085"/>
    </source>
</evidence>
<evidence type="ECO:0000256" key="4">
    <source>
        <dbReference type="ARBA" id="ARBA00022679"/>
    </source>
</evidence>
<evidence type="ECO:0000259" key="11">
    <source>
        <dbReference type="Pfam" id="PF02518"/>
    </source>
</evidence>
<feature type="transmembrane region" description="Helical" evidence="10">
    <location>
        <begin position="66"/>
        <end position="88"/>
    </location>
</feature>
<evidence type="ECO:0000256" key="8">
    <source>
        <dbReference type="ARBA" id="ARBA00023012"/>
    </source>
</evidence>
<dbReference type="InterPro" id="IPR003594">
    <property type="entry name" value="HATPase_dom"/>
</dbReference>
<evidence type="ECO:0000313" key="13">
    <source>
        <dbReference type="EMBL" id="PRY40552.1"/>
    </source>
</evidence>
<name>A0A2T0T4F7_9PSEU</name>
<keyword evidence="8" id="KW-0902">Two-component regulatory system</keyword>
<accession>A0A2T0T4F7</accession>
<dbReference type="PANTHER" id="PTHR24421:SF10">
    <property type="entry name" value="NITRATE_NITRITE SENSOR PROTEIN NARQ"/>
    <property type="match status" value="1"/>
</dbReference>
<dbReference type="OrthoDB" id="227596at2"/>
<evidence type="ECO:0000256" key="6">
    <source>
        <dbReference type="ARBA" id="ARBA00022777"/>
    </source>
</evidence>
<dbReference type="InterPro" id="IPR036890">
    <property type="entry name" value="HATPase_C_sf"/>
</dbReference>
<keyword evidence="9" id="KW-0175">Coiled coil</keyword>
<dbReference type="InterPro" id="IPR011712">
    <property type="entry name" value="Sig_transdc_His_kin_sub3_dim/P"/>
</dbReference>
<keyword evidence="10" id="KW-1133">Transmembrane helix</keyword>
<keyword evidence="7" id="KW-0067">ATP-binding</keyword>
<dbReference type="EMBL" id="PVTF01000006">
    <property type="protein sequence ID" value="PRY40552.1"/>
    <property type="molecule type" value="Genomic_DNA"/>
</dbReference>
<dbReference type="PANTHER" id="PTHR24421">
    <property type="entry name" value="NITRATE/NITRITE SENSOR PROTEIN NARX-RELATED"/>
    <property type="match status" value="1"/>
</dbReference>
<keyword evidence="5" id="KW-0547">Nucleotide-binding</keyword>
<dbReference type="GO" id="GO:0046983">
    <property type="term" value="F:protein dimerization activity"/>
    <property type="evidence" value="ECO:0007669"/>
    <property type="project" value="InterPro"/>
</dbReference>
<dbReference type="EC" id="2.7.13.3" evidence="2"/>
<dbReference type="GO" id="GO:0005524">
    <property type="term" value="F:ATP binding"/>
    <property type="evidence" value="ECO:0007669"/>
    <property type="project" value="UniProtKB-KW"/>
</dbReference>
<comment type="catalytic activity">
    <reaction evidence="1">
        <text>ATP + protein L-histidine = ADP + protein N-phospho-L-histidine.</text>
        <dbReference type="EC" id="2.7.13.3"/>
    </reaction>
</comment>
<comment type="caution">
    <text evidence="13">The sequence shown here is derived from an EMBL/GenBank/DDBJ whole genome shotgun (WGS) entry which is preliminary data.</text>
</comment>
<evidence type="ECO:0000256" key="7">
    <source>
        <dbReference type="ARBA" id="ARBA00022840"/>
    </source>
</evidence>
<evidence type="ECO:0000256" key="2">
    <source>
        <dbReference type="ARBA" id="ARBA00012438"/>
    </source>
</evidence>
<feature type="domain" description="Histidine kinase/HSP90-like ATPase" evidence="11">
    <location>
        <begin position="286"/>
        <end position="375"/>
    </location>
</feature>
<feature type="transmembrane region" description="Helical" evidence="10">
    <location>
        <begin position="100"/>
        <end position="119"/>
    </location>
</feature>
<gene>
    <name evidence="13" type="ORF">CLV43_106293</name>
</gene>
<dbReference type="InterPro" id="IPR050482">
    <property type="entry name" value="Sensor_HK_TwoCompSys"/>
</dbReference>
<protein>
    <recommendedName>
        <fullName evidence="2">histidine kinase</fullName>
        <ecNumber evidence="2">2.7.13.3</ecNumber>
    </recommendedName>
</protein>
<feature type="domain" description="Signal transduction histidine kinase subgroup 3 dimerisation and phosphoacceptor" evidence="12">
    <location>
        <begin position="178"/>
        <end position="242"/>
    </location>
</feature>
<dbReference type="CDD" id="cd16917">
    <property type="entry name" value="HATPase_UhpB-NarQ-NarX-like"/>
    <property type="match status" value="1"/>
</dbReference>
<dbReference type="GO" id="GO:0000155">
    <property type="term" value="F:phosphorelay sensor kinase activity"/>
    <property type="evidence" value="ECO:0007669"/>
    <property type="project" value="InterPro"/>
</dbReference>
<keyword evidence="14" id="KW-1185">Reference proteome</keyword>
<keyword evidence="10" id="KW-0472">Membrane</keyword>
<evidence type="ECO:0000256" key="10">
    <source>
        <dbReference type="SAM" id="Phobius"/>
    </source>
</evidence>